<dbReference type="GO" id="GO:1902600">
    <property type="term" value="P:proton transmembrane transport"/>
    <property type="evidence" value="ECO:0007669"/>
    <property type="project" value="InterPro"/>
</dbReference>
<keyword evidence="2" id="KW-0813">Transport</keyword>
<comment type="subcellular location">
    <subcellularLocation>
        <location evidence="1">Membrane</location>
        <topology evidence="1">Multi-pass membrane protein</topology>
    </subcellularLocation>
</comment>
<dbReference type="InterPro" id="IPR006153">
    <property type="entry name" value="Cation/H_exchanger_TM"/>
</dbReference>
<feature type="transmembrane region" description="Helical" evidence="7">
    <location>
        <begin position="71"/>
        <end position="92"/>
    </location>
</feature>
<feature type="transmembrane region" description="Helical" evidence="7">
    <location>
        <begin position="172"/>
        <end position="195"/>
    </location>
</feature>
<dbReference type="EMBL" id="CP036264">
    <property type="protein sequence ID" value="QEG02618.1"/>
    <property type="molecule type" value="Genomic_DNA"/>
</dbReference>
<dbReference type="PANTHER" id="PTHR32468:SF0">
    <property type="entry name" value="K(+)_H(+) ANTIPORTER 1"/>
    <property type="match status" value="1"/>
</dbReference>
<dbReference type="InterPro" id="IPR050794">
    <property type="entry name" value="CPA2_transporter"/>
</dbReference>
<dbReference type="KEGG" id="smam:Mal15_67390"/>
<keyword evidence="3 7" id="KW-0812">Transmembrane</keyword>
<organism evidence="9 10">
    <name type="scientific">Stieleria maiorica</name>
    <dbReference type="NCBI Taxonomy" id="2795974"/>
    <lineage>
        <taxon>Bacteria</taxon>
        <taxon>Pseudomonadati</taxon>
        <taxon>Planctomycetota</taxon>
        <taxon>Planctomycetia</taxon>
        <taxon>Pirellulales</taxon>
        <taxon>Pirellulaceae</taxon>
        <taxon>Stieleria</taxon>
    </lineage>
</organism>
<evidence type="ECO:0000256" key="6">
    <source>
        <dbReference type="ARBA" id="ARBA00023136"/>
    </source>
</evidence>
<dbReference type="AlphaFoldDB" id="A0A5B9MU89"/>
<protein>
    <submittedName>
        <fullName evidence="9">High-affinity Na(+)/H(+) antiporter NhaS3</fullName>
    </submittedName>
</protein>
<evidence type="ECO:0000256" key="4">
    <source>
        <dbReference type="ARBA" id="ARBA00022989"/>
    </source>
</evidence>
<evidence type="ECO:0000313" key="9">
    <source>
        <dbReference type="EMBL" id="QEG02618.1"/>
    </source>
</evidence>
<proteinExistence type="predicted"/>
<keyword evidence="10" id="KW-1185">Reference proteome</keyword>
<feature type="transmembrane region" description="Helical" evidence="7">
    <location>
        <begin position="292"/>
        <end position="310"/>
    </location>
</feature>
<evidence type="ECO:0000256" key="3">
    <source>
        <dbReference type="ARBA" id="ARBA00022692"/>
    </source>
</evidence>
<evidence type="ECO:0000256" key="1">
    <source>
        <dbReference type="ARBA" id="ARBA00004141"/>
    </source>
</evidence>
<keyword evidence="6 7" id="KW-0472">Membrane</keyword>
<dbReference type="RefSeq" id="WP_147871531.1">
    <property type="nucleotide sequence ID" value="NZ_CP036264.1"/>
</dbReference>
<dbReference type="Proteomes" id="UP000321353">
    <property type="component" value="Chromosome"/>
</dbReference>
<dbReference type="Gene3D" id="1.20.1530.20">
    <property type="match status" value="1"/>
</dbReference>
<evidence type="ECO:0000259" key="8">
    <source>
        <dbReference type="Pfam" id="PF00999"/>
    </source>
</evidence>
<dbReference type="GO" id="GO:0016020">
    <property type="term" value="C:membrane"/>
    <property type="evidence" value="ECO:0007669"/>
    <property type="project" value="UniProtKB-SubCell"/>
</dbReference>
<feature type="transmembrane region" description="Helical" evidence="7">
    <location>
        <begin position="138"/>
        <end position="160"/>
    </location>
</feature>
<keyword evidence="4 7" id="KW-1133">Transmembrane helix</keyword>
<evidence type="ECO:0000256" key="7">
    <source>
        <dbReference type="SAM" id="Phobius"/>
    </source>
</evidence>
<feature type="transmembrane region" description="Helical" evidence="7">
    <location>
        <begin position="12"/>
        <end position="30"/>
    </location>
</feature>
<dbReference type="InterPro" id="IPR038770">
    <property type="entry name" value="Na+/solute_symporter_sf"/>
</dbReference>
<evidence type="ECO:0000256" key="5">
    <source>
        <dbReference type="ARBA" id="ARBA00023065"/>
    </source>
</evidence>
<evidence type="ECO:0000256" key="2">
    <source>
        <dbReference type="ARBA" id="ARBA00022448"/>
    </source>
</evidence>
<feature type="transmembrane region" description="Helical" evidence="7">
    <location>
        <begin position="322"/>
        <end position="345"/>
    </location>
</feature>
<feature type="transmembrane region" description="Helical" evidence="7">
    <location>
        <begin position="104"/>
        <end position="126"/>
    </location>
</feature>
<dbReference type="PANTHER" id="PTHR32468">
    <property type="entry name" value="CATION/H + ANTIPORTER"/>
    <property type="match status" value="1"/>
</dbReference>
<accession>A0A5B9MU89</accession>
<feature type="transmembrane region" description="Helical" evidence="7">
    <location>
        <begin position="387"/>
        <end position="405"/>
    </location>
</feature>
<sequence length="422" mass="45097">MHDQFQELILHVLLQLAAIIAAARAGAWLMGKLGQPQVVGEIMAGLLLGPSVFGRVAPGAVEYLFPDDTNTVFRVLSELGLVLLMFLIGLEFEFSHLRRVGKTSVGIAGAGIVLPFALGIGLAAWLHTVLAPDVDRVGFMLIMGVALSITAIPILGRIMIELKIHRTELGTTIIAAAAIDDALGWILLAAIGALIHGGFAVWDVATMLLTTLAFVGACFFIVRPVLLRWTGDLLCQGRGDLSVGGLSAVLVLVFLSAVATNLIGIFAIFGPFVLGAMLSDREAFRDAVGRRLREFVYAMLLPIFFTYTGLRTDVGLLESSRDWVLCGLVLSTAVFGKMLGCGLAARFGGMSWRESGCVAVMMNTRALMGLIAINVGRELGVVPDQVFSMLVIMAVVTTLMTTPILRRLLGNDFASESPNERA</sequence>
<reference evidence="9 10" key="1">
    <citation type="submission" date="2019-02" db="EMBL/GenBank/DDBJ databases">
        <title>Planctomycetal bacteria perform biofilm scaping via a novel small molecule.</title>
        <authorList>
            <person name="Jeske O."/>
            <person name="Boedeker C."/>
            <person name="Wiegand S."/>
            <person name="Breitling P."/>
            <person name="Kallscheuer N."/>
            <person name="Jogler M."/>
            <person name="Rohde M."/>
            <person name="Petersen J."/>
            <person name="Medema M.H."/>
            <person name="Surup F."/>
            <person name="Jogler C."/>
        </authorList>
    </citation>
    <scope>NUCLEOTIDE SEQUENCE [LARGE SCALE GENOMIC DNA]</scope>
    <source>
        <strain evidence="9 10">Mal15</strain>
    </source>
</reference>
<dbReference type="Pfam" id="PF00999">
    <property type="entry name" value="Na_H_Exchanger"/>
    <property type="match status" value="1"/>
</dbReference>
<gene>
    <name evidence="9" type="primary">nhaS3</name>
    <name evidence="9" type="ORF">Mal15_67390</name>
</gene>
<name>A0A5B9MU89_9BACT</name>
<evidence type="ECO:0000313" key="10">
    <source>
        <dbReference type="Proteomes" id="UP000321353"/>
    </source>
</evidence>
<feature type="transmembrane region" description="Helical" evidence="7">
    <location>
        <begin position="207"/>
        <end position="227"/>
    </location>
</feature>
<feature type="domain" description="Cation/H+ exchanger transmembrane" evidence="8">
    <location>
        <begin position="24"/>
        <end position="406"/>
    </location>
</feature>
<keyword evidence="5" id="KW-0406">Ion transport</keyword>
<dbReference type="GO" id="GO:0015297">
    <property type="term" value="F:antiporter activity"/>
    <property type="evidence" value="ECO:0007669"/>
    <property type="project" value="InterPro"/>
</dbReference>